<dbReference type="RefSeq" id="XP_044656429.1">
    <property type="nucleotide sequence ID" value="XM_044800494.1"/>
</dbReference>
<comment type="caution">
    <text evidence="2">The sequence shown here is derived from an EMBL/GenBank/DDBJ whole genome shotgun (WGS) entry which is preliminary data.</text>
</comment>
<feature type="compositionally biased region" description="Low complexity" evidence="1">
    <location>
        <begin position="351"/>
        <end position="372"/>
    </location>
</feature>
<organism evidence="2 3">
    <name type="scientific">Cercospora kikuchii</name>
    <dbReference type="NCBI Taxonomy" id="84275"/>
    <lineage>
        <taxon>Eukaryota</taxon>
        <taxon>Fungi</taxon>
        <taxon>Dikarya</taxon>
        <taxon>Ascomycota</taxon>
        <taxon>Pezizomycotina</taxon>
        <taxon>Dothideomycetes</taxon>
        <taxon>Dothideomycetidae</taxon>
        <taxon>Mycosphaerellales</taxon>
        <taxon>Mycosphaerellaceae</taxon>
        <taxon>Cercospora</taxon>
    </lineage>
</organism>
<dbReference type="EMBL" id="BOLY01000003">
    <property type="protein sequence ID" value="GIZ41942.1"/>
    <property type="molecule type" value="Genomic_DNA"/>
</dbReference>
<feature type="compositionally biased region" description="Polar residues" evidence="1">
    <location>
        <begin position="336"/>
        <end position="350"/>
    </location>
</feature>
<reference evidence="2 3" key="1">
    <citation type="submission" date="2021-01" db="EMBL/GenBank/DDBJ databases">
        <title>Cercospora kikuchii MAFF 305040 whole genome shotgun sequence.</title>
        <authorList>
            <person name="Kashiwa T."/>
            <person name="Suzuki T."/>
        </authorList>
    </citation>
    <scope>NUCLEOTIDE SEQUENCE [LARGE SCALE GENOMIC DNA]</scope>
    <source>
        <strain evidence="2 3">MAFF 305040</strain>
    </source>
</reference>
<protein>
    <submittedName>
        <fullName evidence="2">Uncharacterized protein</fullName>
    </submittedName>
</protein>
<keyword evidence="3" id="KW-1185">Reference proteome</keyword>
<sequence length="410" mass="44222">MASPGTMCCLWWDERVSAITGMKLPLPWSGHRASNSKDLKLCARFRVPLRFIETESTMTGKKVERMVVNKTLEIFSIDAYPTSSTFGRKLVSMKFDVTLLARMTGTWSRSMWRRSLRSSSRTCRIWLFATMGIMYRTEGGFGLATVSSHDISCSPAVGMDTAGGASPSCASAGSMPAPLSALLWPASISWTTRACTAATLSTLFAARSRARELQLRRRPLSRSGAMPASTTKKNASPTSSRKPVSSTLANRAISEALGLHIRSDIRELTSSHSIYPTARYAGDWLSTNRLLTSHEITTLRKVVRSPWKPRLYGRATESNFGANAGGAGGDIGAEPTPTSSVSNGSEQLTWSAASSSSSSAQRQAGGDGGSRASARRASQKHGVEAEFCIGTLCNCGSMTEHGNGRSFWQY</sequence>
<feature type="compositionally biased region" description="Polar residues" evidence="1">
    <location>
        <begin position="228"/>
        <end position="247"/>
    </location>
</feature>
<dbReference type="OrthoDB" id="10474566at2759"/>
<feature type="region of interest" description="Disordered" evidence="1">
    <location>
        <begin position="318"/>
        <end position="378"/>
    </location>
</feature>
<dbReference type="AlphaFoldDB" id="A0A9P3FFC7"/>
<evidence type="ECO:0000313" key="2">
    <source>
        <dbReference type="EMBL" id="GIZ41942.1"/>
    </source>
</evidence>
<evidence type="ECO:0000256" key="1">
    <source>
        <dbReference type="SAM" id="MobiDB-lite"/>
    </source>
</evidence>
<evidence type="ECO:0000313" key="3">
    <source>
        <dbReference type="Proteomes" id="UP000825890"/>
    </source>
</evidence>
<gene>
    <name evidence="2" type="ORF">CKM354_000522500</name>
</gene>
<name>A0A9P3FFC7_9PEZI</name>
<feature type="region of interest" description="Disordered" evidence="1">
    <location>
        <begin position="215"/>
        <end position="247"/>
    </location>
</feature>
<dbReference type="Proteomes" id="UP000825890">
    <property type="component" value="Unassembled WGS sequence"/>
</dbReference>
<proteinExistence type="predicted"/>
<dbReference type="GeneID" id="68290800"/>
<accession>A0A9P3FFC7</accession>